<keyword evidence="1" id="KW-0812">Transmembrane</keyword>
<dbReference type="Proteomes" id="UP000663836">
    <property type="component" value="Unassembled WGS sequence"/>
</dbReference>
<evidence type="ECO:0000256" key="1">
    <source>
        <dbReference type="SAM" id="Phobius"/>
    </source>
</evidence>
<proteinExistence type="predicted"/>
<evidence type="ECO:0000313" key="3">
    <source>
        <dbReference type="EMBL" id="CAF3686877.1"/>
    </source>
</evidence>
<dbReference type="Proteomes" id="UP000663864">
    <property type="component" value="Unassembled WGS sequence"/>
</dbReference>
<feature type="transmembrane region" description="Helical" evidence="1">
    <location>
        <begin position="112"/>
        <end position="133"/>
    </location>
</feature>
<comment type="caution">
    <text evidence="3">The sequence shown here is derived from an EMBL/GenBank/DDBJ whole genome shotgun (WGS) entry which is preliminary data.</text>
</comment>
<keyword evidence="1" id="KW-1133">Transmembrane helix</keyword>
<evidence type="ECO:0000313" key="2">
    <source>
        <dbReference type="EMBL" id="CAF1123497.1"/>
    </source>
</evidence>
<evidence type="ECO:0000313" key="4">
    <source>
        <dbReference type="Proteomes" id="UP000663836"/>
    </source>
</evidence>
<feature type="transmembrane region" description="Helical" evidence="1">
    <location>
        <begin position="72"/>
        <end position="92"/>
    </location>
</feature>
<dbReference type="Gene3D" id="1.20.1070.10">
    <property type="entry name" value="Rhodopsin 7-helix transmembrane proteins"/>
    <property type="match status" value="1"/>
</dbReference>
<accession>A0A818U519</accession>
<dbReference type="AlphaFoldDB" id="A0A818U519"/>
<feature type="transmembrane region" description="Helical" evidence="1">
    <location>
        <begin position="35"/>
        <end position="60"/>
    </location>
</feature>
<keyword evidence="1" id="KW-0472">Membrane</keyword>
<dbReference type="EMBL" id="CAJNOT010000989">
    <property type="protein sequence ID" value="CAF1123497.1"/>
    <property type="molecule type" value="Genomic_DNA"/>
</dbReference>
<name>A0A818U519_9BILA</name>
<sequence length="141" mass="16053">MIIGILVCLFLGTICNTLSIITFCQTRTRGMGNGIYRLWISIIGQIGTIAITIRLLLIFVTKSSQWITCFGLDYVISVSIALYYSLTACIAIERTVVVYTHVLFDKMRSRSVAKIIIPILIVYHSLIAIHEFFQRRLFSDR</sequence>
<organism evidence="3 4">
    <name type="scientific">Rotaria sordida</name>
    <dbReference type="NCBI Taxonomy" id="392033"/>
    <lineage>
        <taxon>Eukaryota</taxon>
        <taxon>Metazoa</taxon>
        <taxon>Spiralia</taxon>
        <taxon>Gnathifera</taxon>
        <taxon>Rotifera</taxon>
        <taxon>Eurotatoria</taxon>
        <taxon>Bdelloidea</taxon>
        <taxon>Philodinida</taxon>
        <taxon>Philodinidae</taxon>
        <taxon>Rotaria</taxon>
    </lineage>
</organism>
<dbReference type="EMBL" id="CAJOBD010000551">
    <property type="protein sequence ID" value="CAF3686877.1"/>
    <property type="molecule type" value="Genomic_DNA"/>
</dbReference>
<reference evidence="3" key="1">
    <citation type="submission" date="2021-02" db="EMBL/GenBank/DDBJ databases">
        <authorList>
            <person name="Nowell W R."/>
        </authorList>
    </citation>
    <scope>NUCLEOTIDE SEQUENCE</scope>
</reference>
<evidence type="ECO:0008006" key="5">
    <source>
        <dbReference type="Google" id="ProtNLM"/>
    </source>
</evidence>
<dbReference type="SUPFAM" id="SSF81321">
    <property type="entry name" value="Family A G protein-coupled receptor-like"/>
    <property type="match status" value="1"/>
</dbReference>
<protein>
    <recommendedName>
        <fullName evidence="5">G-protein coupled receptors family 1 profile domain-containing protein</fullName>
    </recommendedName>
</protein>
<gene>
    <name evidence="3" type="ORF">JBS370_LOCUS8580</name>
    <name evidence="2" type="ORF">ZHD862_LOCUS18758</name>
</gene>